<dbReference type="Pfam" id="PF05620">
    <property type="entry name" value="TMEM208_SND2"/>
    <property type="match status" value="1"/>
</dbReference>
<feature type="transmembrane region" description="Helical" evidence="8">
    <location>
        <begin position="118"/>
        <end position="136"/>
    </location>
</feature>
<evidence type="ECO:0000313" key="9">
    <source>
        <dbReference type="EMBL" id="PPQ63966.1"/>
    </source>
</evidence>
<dbReference type="EMBL" id="NHTK01006102">
    <property type="protein sequence ID" value="PPQ63966.1"/>
    <property type="molecule type" value="Genomic_DNA"/>
</dbReference>
<evidence type="ECO:0000313" key="10">
    <source>
        <dbReference type="Proteomes" id="UP000284842"/>
    </source>
</evidence>
<dbReference type="FunCoup" id="A0A409VAP2">
    <property type="interactions" value="4"/>
</dbReference>
<protein>
    <recommendedName>
        <fullName evidence="11">DUF788-domain-containing protein</fullName>
    </recommendedName>
</protein>
<comment type="caution">
    <text evidence="9">The sequence shown here is derived from an EMBL/GenBank/DDBJ whole genome shotgun (WGS) entry which is preliminary data.</text>
</comment>
<feature type="region of interest" description="Disordered" evidence="7">
    <location>
        <begin position="148"/>
        <end position="185"/>
    </location>
</feature>
<evidence type="ECO:0000256" key="1">
    <source>
        <dbReference type="ARBA" id="ARBA00004477"/>
    </source>
</evidence>
<dbReference type="OrthoDB" id="10012212at2759"/>
<feature type="transmembrane region" description="Helical" evidence="8">
    <location>
        <begin position="20"/>
        <end position="38"/>
    </location>
</feature>
<evidence type="ECO:0000256" key="6">
    <source>
        <dbReference type="ARBA" id="ARBA00023136"/>
    </source>
</evidence>
<reference evidence="9 10" key="1">
    <citation type="journal article" date="2018" name="Evol. Lett.">
        <title>Horizontal gene cluster transfer increased hallucinogenic mushroom diversity.</title>
        <authorList>
            <person name="Reynolds H.T."/>
            <person name="Vijayakumar V."/>
            <person name="Gluck-Thaler E."/>
            <person name="Korotkin H.B."/>
            <person name="Matheny P.B."/>
            <person name="Slot J.C."/>
        </authorList>
    </citation>
    <scope>NUCLEOTIDE SEQUENCE [LARGE SCALE GENOMIC DNA]</scope>
    <source>
        <strain evidence="9 10">2629</strain>
    </source>
</reference>
<dbReference type="InParanoid" id="A0A409VAP2"/>
<dbReference type="GO" id="GO:0006624">
    <property type="term" value="P:vacuolar protein processing"/>
    <property type="evidence" value="ECO:0007669"/>
    <property type="project" value="TreeGrafter"/>
</dbReference>
<keyword evidence="4" id="KW-0256">Endoplasmic reticulum</keyword>
<name>A0A409VAP2_9AGAR</name>
<dbReference type="GO" id="GO:0005789">
    <property type="term" value="C:endoplasmic reticulum membrane"/>
    <property type="evidence" value="ECO:0007669"/>
    <property type="project" value="UniProtKB-SubCell"/>
</dbReference>
<evidence type="ECO:0000256" key="3">
    <source>
        <dbReference type="ARBA" id="ARBA00022692"/>
    </source>
</evidence>
<organism evidence="9 10">
    <name type="scientific">Panaeolus cyanescens</name>
    <dbReference type="NCBI Taxonomy" id="181874"/>
    <lineage>
        <taxon>Eukaryota</taxon>
        <taxon>Fungi</taxon>
        <taxon>Dikarya</taxon>
        <taxon>Basidiomycota</taxon>
        <taxon>Agaricomycotina</taxon>
        <taxon>Agaricomycetes</taxon>
        <taxon>Agaricomycetidae</taxon>
        <taxon>Agaricales</taxon>
        <taxon>Agaricineae</taxon>
        <taxon>Galeropsidaceae</taxon>
        <taxon>Panaeolus</taxon>
    </lineage>
</organism>
<feature type="compositionally biased region" description="Basic and acidic residues" evidence="7">
    <location>
        <begin position="153"/>
        <end position="164"/>
    </location>
</feature>
<keyword evidence="6 8" id="KW-0472">Membrane</keyword>
<proteinExistence type="inferred from homology"/>
<dbReference type="GO" id="GO:0005773">
    <property type="term" value="C:vacuole"/>
    <property type="evidence" value="ECO:0007669"/>
    <property type="project" value="GOC"/>
</dbReference>
<keyword evidence="10" id="KW-1185">Reference proteome</keyword>
<comment type="similarity">
    <text evidence="2">Belongs to the TMEM208 family.</text>
</comment>
<dbReference type="AlphaFoldDB" id="A0A409VAP2"/>
<gene>
    <name evidence="9" type="ORF">CVT24_009089</name>
</gene>
<dbReference type="Proteomes" id="UP000284842">
    <property type="component" value="Unassembled WGS sequence"/>
</dbReference>
<evidence type="ECO:0000256" key="7">
    <source>
        <dbReference type="SAM" id="MobiDB-lite"/>
    </source>
</evidence>
<evidence type="ECO:0000256" key="2">
    <source>
        <dbReference type="ARBA" id="ARBA00009950"/>
    </source>
</evidence>
<dbReference type="STRING" id="181874.A0A409VAP2"/>
<comment type="subcellular location">
    <subcellularLocation>
        <location evidence="1">Endoplasmic reticulum membrane</location>
        <topology evidence="1">Multi-pass membrane protein</topology>
    </subcellularLocation>
</comment>
<sequence>MANASAKRIASQNETLVKVLKLGMLLPTVISILLRFLFRRGSWPPSVMLLVFYVVASAPAALLSLYLINIGSPKREPTTNTLIFYGEDLSQPGVTEWCFDIIYITYACQIGSGAFGDWFWWFYMIIPLYAVFKIWTSFISPMVLGRGASEPEENAKEPATSKRQEKLRKRQEKGDPRVRVSSVRK</sequence>
<evidence type="ECO:0000256" key="4">
    <source>
        <dbReference type="ARBA" id="ARBA00022824"/>
    </source>
</evidence>
<evidence type="ECO:0000256" key="8">
    <source>
        <dbReference type="SAM" id="Phobius"/>
    </source>
</evidence>
<keyword evidence="3 8" id="KW-0812">Transmembrane</keyword>
<feature type="transmembrane region" description="Helical" evidence="8">
    <location>
        <begin position="50"/>
        <end position="68"/>
    </location>
</feature>
<keyword evidence="5 8" id="KW-1133">Transmembrane helix</keyword>
<dbReference type="PANTHER" id="PTHR13505">
    <property type="entry name" value="TRANSMEMBRANE PROTEIN 208"/>
    <property type="match status" value="1"/>
</dbReference>
<evidence type="ECO:0008006" key="11">
    <source>
        <dbReference type="Google" id="ProtNLM"/>
    </source>
</evidence>
<dbReference type="InterPro" id="IPR008506">
    <property type="entry name" value="SND2/TMEM208"/>
</dbReference>
<accession>A0A409VAP2</accession>
<dbReference type="PANTHER" id="PTHR13505:SF7">
    <property type="entry name" value="TRANSMEMBRANE PROTEIN 208"/>
    <property type="match status" value="1"/>
</dbReference>
<evidence type="ECO:0000256" key="5">
    <source>
        <dbReference type="ARBA" id="ARBA00022989"/>
    </source>
</evidence>